<dbReference type="Proteomes" id="UP000095283">
    <property type="component" value="Unplaced"/>
</dbReference>
<dbReference type="InterPro" id="IPR003082">
    <property type="entry name" value="GST_pi"/>
</dbReference>
<dbReference type="InterPro" id="IPR004046">
    <property type="entry name" value="GST_C"/>
</dbReference>
<dbReference type="SUPFAM" id="SSF55729">
    <property type="entry name" value="Acyl-CoA N-acyltransferases (Nat)"/>
    <property type="match status" value="1"/>
</dbReference>
<evidence type="ECO:0000313" key="9">
    <source>
        <dbReference type="WBParaSite" id="Hba_21456"/>
    </source>
</evidence>
<evidence type="ECO:0000313" key="8">
    <source>
        <dbReference type="Proteomes" id="UP000095283"/>
    </source>
</evidence>
<keyword evidence="4" id="KW-0808">Transferase</keyword>
<dbReference type="EC" id="2.5.1.18" evidence="3"/>
<proteinExistence type="inferred from homology"/>
<dbReference type="Pfam" id="PF14497">
    <property type="entry name" value="GST_C_3"/>
    <property type="match status" value="1"/>
</dbReference>
<evidence type="ECO:0000256" key="4">
    <source>
        <dbReference type="ARBA" id="ARBA00022679"/>
    </source>
</evidence>
<dbReference type="SFLD" id="SFLDS00019">
    <property type="entry name" value="Glutathione_Transferase_(cytos"/>
    <property type="match status" value="1"/>
</dbReference>
<dbReference type="InterPro" id="IPR016181">
    <property type="entry name" value="Acyl_CoA_acyltransferase"/>
</dbReference>
<dbReference type="InterPro" id="IPR050213">
    <property type="entry name" value="GST_superfamily"/>
</dbReference>
<dbReference type="InterPro" id="IPR036282">
    <property type="entry name" value="Glutathione-S-Trfase_C_sf"/>
</dbReference>
<dbReference type="InterPro" id="IPR004045">
    <property type="entry name" value="Glutathione_S-Trfase_N"/>
</dbReference>
<dbReference type="GO" id="GO:0005829">
    <property type="term" value="C:cytosol"/>
    <property type="evidence" value="ECO:0007669"/>
    <property type="project" value="TreeGrafter"/>
</dbReference>
<dbReference type="InterPro" id="IPR036249">
    <property type="entry name" value="Thioredoxin-like_sf"/>
</dbReference>
<comment type="subunit">
    <text evidence="2">Homodimer.</text>
</comment>
<dbReference type="FunFam" id="1.20.1050.10:FF:000020">
    <property type="entry name" value="Glutathione S-transferase P 1"/>
    <property type="match status" value="1"/>
</dbReference>
<organism evidence="8 9">
    <name type="scientific">Heterorhabditis bacteriophora</name>
    <name type="common">Entomopathogenic nematode worm</name>
    <dbReference type="NCBI Taxonomy" id="37862"/>
    <lineage>
        <taxon>Eukaryota</taxon>
        <taxon>Metazoa</taxon>
        <taxon>Ecdysozoa</taxon>
        <taxon>Nematoda</taxon>
        <taxon>Chromadorea</taxon>
        <taxon>Rhabditida</taxon>
        <taxon>Rhabditina</taxon>
        <taxon>Rhabditomorpha</taxon>
        <taxon>Strongyloidea</taxon>
        <taxon>Heterorhabditidae</taxon>
        <taxon>Heterorhabditis</taxon>
    </lineage>
</organism>
<sequence length="264" mass="31277">MQFLEHTTLKVNNETALNFYKKYGFEQKGVAEKYYKRIEPDNAYILVKHIDRSVVFAMVYKVTYFDIRGFGEYIRLLLTDQGVEFIDDRIEREKWPEMKSRFAFNQVPCLTENDVPIVQTGAIMRHLGRKFNLNGSTESEETFIDMFFEGVRDLRTKYSKMIYTEYENKDDFIKNVYPVELAKLEKLLKTHKNGEQYVAGDKVSYADYILFEELDVALILDPHSLDKFSALKAFHERWSSRPSLKNYLDRRNLQKVDVNYNGKQ</sequence>
<feature type="domain" description="GST C-terminal" evidence="7">
    <location>
        <begin position="137"/>
        <end position="258"/>
    </location>
</feature>
<dbReference type="GO" id="GO:0004364">
    <property type="term" value="F:glutathione transferase activity"/>
    <property type="evidence" value="ECO:0007669"/>
    <property type="project" value="UniProtKB-EC"/>
</dbReference>
<dbReference type="InterPro" id="IPR040079">
    <property type="entry name" value="Glutathione_S-Trfase"/>
</dbReference>
<dbReference type="Gene3D" id="1.20.1050.10">
    <property type="match status" value="1"/>
</dbReference>
<dbReference type="WBParaSite" id="Hba_21456">
    <property type="protein sequence ID" value="Hba_21456"/>
    <property type="gene ID" value="Hba_21456"/>
</dbReference>
<evidence type="ECO:0000256" key="5">
    <source>
        <dbReference type="ARBA" id="ARBA00032759"/>
    </source>
</evidence>
<dbReference type="PROSITE" id="PS50404">
    <property type="entry name" value="GST_NTER"/>
    <property type="match status" value="1"/>
</dbReference>
<dbReference type="SUPFAM" id="SSF47616">
    <property type="entry name" value="GST C-terminal domain-like"/>
    <property type="match status" value="1"/>
</dbReference>
<dbReference type="AlphaFoldDB" id="A0A1I7XV95"/>
<dbReference type="GO" id="GO:0006749">
    <property type="term" value="P:glutathione metabolic process"/>
    <property type="evidence" value="ECO:0007669"/>
    <property type="project" value="TreeGrafter"/>
</dbReference>
<keyword evidence="8" id="KW-1185">Reference proteome</keyword>
<accession>A0A1I7XV95</accession>
<dbReference type="PROSITE" id="PS50405">
    <property type="entry name" value="GST_CTER"/>
    <property type="match status" value="1"/>
</dbReference>
<evidence type="ECO:0000256" key="1">
    <source>
        <dbReference type="ARBA" id="ARBA00007297"/>
    </source>
</evidence>
<evidence type="ECO:0000259" key="7">
    <source>
        <dbReference type="PROSITE" id="PS50405"/>
    </source>
</evidence>
<dbReference type="InterPro" id="IPR010987">
    <property type="entry name" value="Glutathione-S-Trfase_C-like"/>
</dbReference>
<comment type="similarity">
    <text evidence="1">Belongs to the GST superfamily. Pi family.</text>
</comment>
<dbReference type="SUPFAM" id="SSF52833">
    <property type="entry name" value="Thioredoxin-like"/>
    <property type="match status" value="1"/>
</dbReference>
<protein>
    <recommendedName>
        <fullName evidence="3">glutathione transferase</fullName>
        <ecNumber evidence="3">2.5.1.18</ecNumber>
    </recommendedName>
    <alternativeName>
        <fullName evidence="5">GST class-pi</fullName>
    </alternativeName>
</protein>
<evidence type="ECO:0000256" key="3">
    <source>
        <dbReference type="ARBA" id="ARBA00012452"/>
    </source>
</evidence>
<dbReference type="FunFam" id="3.40.30.10:FF:000168">
    <property type="entry name" value="Glutathione S-transferase 2"/>
    <property type="match status" value="1"/>
</dbReference>
<feature type="domain" description="GST N-terminal" evidence="6">
    <location>
        <begin position="58"/>
        <end position="135"/>
    </location>
</feature>
<dbReference type="Gene3D" id="3.40.30.10">
    <property type="entry name" value="Glutaredoxin"/>
    <property type="match status" value="1"/>
</dbReference>
<dbReference type="SFLD" id="SFLDG00363">
    <property type="entry name" value="AMPS_(cytGST):_Alpha-__Mu-__Pi"/>
    <property type="match status" value="1"/>
</dbReference>
<dbReference type="PANTHER" id="PTHR11571">
    <property type="entry name" value="GLUTATHIONE S-TRANSFERASE"/>
    <property type="match status" value="1"/>
</dbReference>
<dbReference type="PANTHER" id="PTHR11571:SF141">
    <property type="entry name" value="GLUTATHIONE S-TRANSFERASE"/>
    <property type="match status" value="1"/>
</dbReference>
<dbReference type="SFLD" id="SFLDG01205">
    <property type="entry name" value="AMPS.1"/>
    <property type="match status" value="1"/>
</dbReference>
<dbReference type="PRINTS" id="PR01268">
    <property type="entry name" value="GSTRNSFRASEP"/>
</dbReference>
<name>A0A1I7XV95_HETBA</name>
<dbReference type="Gene3D" id="3.40.630.30">
    <property type="match status" value="1"/>
</dbReference>
<dbReference type="Pfam" id="PF02798">
    <property type="entry name" value="GST_N"/>
    <property type="match status" value="1"/>
</dbReference>
<evidence type="ECO:0000259" key="6">
    <source>
        <dbReference type="PROSITE" id="PS50404"/>
    </source>
</evidence>
<evidence type="ECO:0000256" key="2">
    <source>
        <dbReference type="ARBA" id="ARBA00011738"/>
    </source>
</evidence>
<reference evidence="9" key="1">
    <citation type="submission" date="2016-11" db="UniProtKB">
        <authorList>
            <consortium name="WormBaseParasite"/>
        </authorList>
    </citation>
    <scope>IDENTIFICATION</scope>
</reference>